<dbReference type="InterPro" id="IPR050625">
    <property type="entry name" value="ParA/MinD_ATPase"/>
</dbReference>
<dbReference type="Proteomes" id="UP001597221">
    <property type="component" value="Unassembled WGS sequence"/>
</dbReference>
<reference evidence="5" key="1">
    <citation type="journal article" date="2019" name="Int. J. Syst. Evol. Microbiol.">
        <title>The Global Catalogue of Microorganisms (GCM) 10K type strain sequencing project: providing services to taxonomists for standard genome sequencing and annotation.</title>
        <authorList>
            <consortium name="The Broad Institute Genomics Platform"/>
            <consortium name="The Broad Institute Genome Sequencing Center for Infectious Disease"/>
            <person name="Wu L."/>
            <person name="Ma J."/>
        </authorList>
    </citation>
    <scope>NUCLEOTIDE SEQUENCE [LARGE SCALE GENOMIC DNA]</scope>
    <source>
        <strain evidence="5">CGMCC 1.12376</strain>
    </source>
</reference>
<dbReference type="InterPro" id="IPR027417">
    <property type="entry name" value="P-loop_NTPase"/>
</dbReference>
<comment type="caution">
    <text evidence="4">The sequence shown here is derived from an EMBL/GenBank/DDBJ whole genome shotgun (WGS) entry which is preliminary data.</text>
</comment>
<protein>
    <submittedName>
        <fullName evidence="4">AAA family ATPase</fullName>
    </submittedName>
</protein>
<evidence type="ECO:0000313" key="5">
    <source>
        <dbReference type="Proteomes" id="UP001597221"/>
    </source>
</evidence>
<dbReference type="RefSeq" id="WP_251511999.1">
    <property type="nucleotide sequence ID" value="NZ_JAMBON010000003.1"/>
</dbReference>
<proteinExistence type="predicted"/>
<dbReference type="PANTHER" id="PTHR43384">
    <property type="entry name" value="SEPTUM SITE-DETERMINING PROTEIN MIND HOMOLOG, CHLOROPLASTIC-RELATED"/>
    <property type="match status" value="1"/>
</dbReference>
<dbReference type="Pfam" id="PF13614">
    <property type="entry name" value="AAA_31"/>
    <property type="match status" value="1"/>
</dbReference>
<gene>
    <name evidence="4" type="ORF">ACFSBH_06355</name>
</gene>
<organism evidence="4 5">
    <name type="scientific">Oceanobacillus luteolus</name>
    <dbReference type="NCBI Taxonomy" id="1274358"/>
    <lineage>
        <taxon>Bacteria</taxon>
        <taxon>Bacillati</taxon>
        <taxon>Bacillota</taxon>
        <taxon>Bacilli</taxon>
        <taxon>Bacillales</taxon>
        <taxon>Bacillaceae</taxon>
        <taxon>Oceanobacillus</taxon>
    </lineage>
</organism>
<evidence type="ECO:0000313" key="4">
    <source>
        <dbReference type="EMBL" id="MFD1607267.1"/>
    </source>
</evidence>
<keyword evidence="1" id="KW-0547">Nucleotide-binding</keyword>
<evidence type="ECO:0000256" key="2">
    <source>
        <dbReference type="ARBA" id="ARBA00022840"/>
    </source>
</evidence>
<keyword evidence="5" id="KW-1185">Reference proteome</keyword>
<dbReference type="Gene3D" id="3.40.50.300">
    <property type="entry name" value="P-loop containing nucleotide triphosphate hydrolases"/>
    <property type="match status" value="1"/>
</dbReference>
<evidence type="ECO:0000256" key="1">
    <source>
        <dbReference type="ARBA" id="ARBA00022741"/>
    </source>
</evidence>
<dbReference type="Gene3D" id="3.40.50.10850">
    <property type="entry name" value="Ntrc-like two-domain protein"/>
    <property type="match status" value="1"/>
</dbReference>
<evidence type="ECO:0000259" key="3">
    <source>
        <dbReference type="Pfam" id="PF13614"/>
    </source>
</evidence>
<keyword evidence="2" id="KW-0067">ATP-binding</keyword>
<dbReference type="EMBL" id="JBHUDE010000033">
    <property type="protein sequence ID" value="MFD1607267.1"/>
    <property type="molecule type" value="Genomic_DNA"/>
</dbReference>
<name>A0ABW4HQ54_9BACI</name>
<dbReference type="SUPFAM" id="SSF52540">
    <property type="entry name" value="P-loop containing nucleoside triphosphate hydrolases"/>
    <property type="match status" value="1"/>
</dbReference>
<sequence>MNKVKVVLYTQDTVYAEYFSNFMRNPSNSSKFSTKIFTDEAAFKNNIRNQKQHILLTDANLEESDKSNFDKVIIITEDKSNAAEHDLYVFKYQPLNELLSQVLSIYYESNGRIEKSFYQENKETVVSFYSGSAGTGKTILSLSLAKNLTMQNKRVFYISLEQLHTTYLFFKEPKVSSAEVFYYLKNNTDRLISKIEALKSHDALTNIDYFTFPVLPEEMEMLTASDVKTLVSALKAMQEYDYIIIDLDASLHERNTAAMEISDEVFWILSSSETSMARTKYILDNDLIGNDIDKTKLHYILNKVPSNLFSNFDSYNFSIEASIPFFSSWMEMDEQQKVLGDTEIGEKLAQLFITNQELFRQVDFVEN</sequence>
<feature type="domain" description="AAA" evidence="3">
    <location>
        <begin position="125"/>
        <end position="275"/>
    </location>
</feature>
<dbReference type="InterPro" id="IPR025669">
    <property type="entry name" value="AAA_dom"/>
</dbReference>
<dbReference type="PANTHER" id="PTHR43384:SF6">
    <property type="entry name" value="SEPTUM SITE-DETERMINING PROTEIN MIND HOMOLOG, CHLOROPLASTIC"/>
    <property type="match status" value="1"/>
</dbReference>
<accession>A0ABW4HQ54</accession>